<feature type="domain" description="Methyltransferase type 11" evidence="4">
    <location>
        <begin position="44"/>
        <end position="134"/>
    </location>
</feature>
<organism evidence="5 6">
    <name type="scientific">Agromyces mariniharenae</name>
    <dbReference type="NCBI Taxonomy" id="2604423"/>
    <lineage>
        <taxon>Bacteria</taxon>
        <taxon>Bacillati</taxon>
        <taxon>Actinomycetota</taxon>
        <taxon>Actinomycetes</taxon>
        <taxon>Micrococcales</taxon>
        <taxon>Microbacteriaceae</taxon>
        <taxon>Agromyces</taxon>
    </lineage>
</organism>
<dbReference type="GO" id="GO:0008757">
    <property type="term" value="F:S-adenosylmethionine-dependent methyltransferase activity"/>
    <property type="evidence" value="ECO:0007669"/>
    <property type="project" value="InterPro"/>
</dbReference>
<dbReference type="PANTHER" id="PTHR43464">
    <property type="entry name" value="METHYLTRANSFERASE"/>
    <property type="match status" value="1"/>
</dbReference>
<dbReference type="RefSeq" id="WP_148733699.1">
    <property type="nucleotide sequence ID" value="NZ_VSSB01000001.1"/>
</dbReference>
<dbReference type="AlphaFoldDB" id="A0A5S4VA51"/>
<evidence type="ECO:0000313" key="5">
    <source>
        <dbReference type="EMBL" id="TYL54211.1"/>
    </source>
</evidence>
<sequence length="258" mass="27768">MAEYVLDHHLDGERSRLALMSRLLDPMHRRHLEALGVHPGDRTLEVGCGNGSISAWLADRVAPGGTAVADDIDLSLVDVRPPNLELRTDDIVAGPIDAGSFDLVTARAVLHHVADADAALRNLVASLKPGGVILLIEPDFLPVSVAEPPEVEAFWDGWLAWSRDAGIDYHIGRRLAPRLAALGIEDLAGTAETAVYNGGSAWATYWIDTVTELRDQLTASGHLTAALIDGFLTRCADAAWWTETIAFTAVHGRRAPHS</sequence>
<evidence type="ECO:0000256" key="3">
    <source>
        <dbReference type="ARBA" id="ARBA00022691"/>
    </source>
</evidence>
<dbReference type="Proteomes" id="UP000325243">
    <property type="component" value="Unassembled WGS sequence"/>
</dbReference>
<reference evidence="5 6" key="1">
    <citation type="submission" date="2019-08" db="EMBL/GenBank/DDBJ databases">
        <authorList>
            <person name="Hu J."/>
        </authorList>
    </citation>
    <scope>NUCLEOTIDE SEQUENCE [LARGE SCALE GENOMIC DNA]</scope>
    <source>
        <strain evidence="5 6">NEAU-184</strain>
    </source>
</reference>
<dbReference type="InterPro" id="IPR029063">
    <property type="entry name" value="SAM-dependent_MTases_sf"/>
</dbReference>
<evidence type="ECO:0000256" key="2">
    <source>
        <dbReference type="ARBA" id="ARBA00022679"/>
    </source>
</evidence>
<keyword evidence="6" id="KW-1185">Reference proteome</keyword>
<evidence type="ECO:0000259" key="4">
    <source>
        <dbReference type="Pfam" id="PF08241"/>
    </source>
</evidence>
<dbReference type="InterPro" id="IPR013216">
    <property type="entry name" value="Methyltransf_11"/>
</dbReference>
<name>A0A5S4VA51_9MICO</name>
<evidence type="ECO:0000256" key="1">
    <source>
        <dbReference type="ARBA" id="ARBA00022603"/>
    </source>
</evidence>
<dbReference type="GO" id="GO:0032259">
    <property type="term" value="P:methylation"/>
    <property type="evidence" value="ECO:0007669"/>
    <property type="project" value="UniProtKB-KW"/>
</dbReference>
<proteinExistence type="predicted"/>
<dbReference type="Gene3D" id="3.40.50.150">
    <property type="entry name" value="Vaccinia Virus protein VP39"/>
    <property type="match status" value="1"/>
</dbReference>
<keyword evidence="2 5" id="KW-0808">Transferase</keyword>
<evidence type="ECO:0000313" key="6">
    <source>
        <dbReference type="Proteomes" id="UP000325243"/>
    </source>
</evidence>
<dbReference type="PANTHER" id="PTHR43464:SF19">
    <property type="entry name" value="UBIQUINONE BIOSYNTHESIS O-METHYLTRANSFERASE, MITOCHONDRIAL"/>
    <property type="match status" value="1"/>
</dbReference>
<dbReference type="SUPFAM" id="SSF53335">
    <property type="entry name" value="S-adenosyl-L-methionine-dependent methyltransferases"/>
    <property type="match status" value="1"/>
</dbReference>
<keyword evidence="1 5" id="KW-0489">Methyltransferase</keyword>
<dbReference type="EMBL" id="VSSB01000001">
    <property type="protein sequence ID" value="TYL54211.1"/>
    <property type="molecule type" value="Genomic_DNA"/>
</dbReference>
<dbReference type="Pfam" id="PF08241">
    <property type="entry name" value="Methyltransf_11"/>
    <property type="match status" value="1"/>
</dbReference>
<gene>
    <name evidence="5" type="ORF">FYC51_11600</name>
</gene>
<dbReference type="CDD" id="cd02440">
    <property type="entry name" value="AdoMet_MTases"/>
    <property type="match status" value="1"/>
</dbReference>
<keyword evidence="3" id="KW-0949">S-adenosyl-L-methionine</keyword>
<comment type="caution">
    <text evidence="5">The sequence shown here is derived from an EMBL/GenBank/DDBJ whole genome shotgun (WGS) entry which is preliminary data.</text>
</comment>
<protein>
    <submittedName>
        <fullName evidence="5">Methyltransferase domain-containing protein</fullName>
    </submittedName>
</protein>
<accession>A0A5S4VA51</accession>